<dbReference type="EMBL" id="BMPP01000005">
    <property type="protein sequence ID" value="GGK23106.1"/>
    <property type="molecule type" value="Genomic_DNA"/>
</dbReference>
<feature type="region of interest" description="Disordered" evidence="1">
    <location>
        <begin position="1"/>
        <end position="22"/>
    </location>
</feature>
<sequence>MGREGPALKRSLDPQHESSAPEARTVFRGGALFSSLQELRVSVQALTAVWAEAGAGFGHRFFLHAQT</sequence>
<accession>A0ABQ2ERM2</accession>
<gene>
    <name evidence="2" type="ORF">GCM10008955_15760</name>
</gene>
<keyword evidence="3" id="KW-1185">Reference proteome</keyword>
<dbReference type="Proteomes" id="UP000647587">
    <property type="component" value="Unassembled WGS sequence"/>
</dbReference>
<evidence type="ECO:0000256" key="1">
    <source>
        <dbReference type="SAM" id="MobiDB-lite"/>
    </source>
</evidence>
<comment type="caution">
    <text evidence="2">The sequence shown here is derived from an EMBL/GenBank/DDBJ whole genome shotgun (WGS) entry which is preliminary data.</text>
</comment>
<name>A0ABQ2ERM2_9DEIO</name>
<evidence type="ECO:0000313" key="2">
    <source>
        <dbReference type="EMBL" id="GGK23106.1"/>
    </source>
</evidence>
<evidence type="ECO:0000313" key="3">
    <source>
        <dbReference type="Proteomes" id="UP000647587"/>
    </source>
</evidence>
<feature type="compositionally biased region" description="Basic and acidic residues" evidence="1">
    <location>
        <begin position="1"/>
        <end position="16"/>
    </location>
</feature>
<protein>
    <submittedName>
        <fullName evidence="2">Uncharacterized protein</fullName>
    </submittedName>
</protein>
<proteinExistence type="predicted"/>
<organism evidence="2 3">
    <name type="scientific">Deinococcus malanensis</name>
    <dbReference type="NCBI Taxonomy" id="1706855"/>
    <lineage>
        <taxon>Bacteria</taxon>
        <taxon>Thermotogati</taxon>
        <taxon>Deinococcota</taxon>
        <taxon>Deinococci</taxon>
        <taxon>Deinococcales</taxon>
        <taxon>Deinococcaceae</taxon>
        <taxon>Deinococcus</taxon>
    </lineage>
</organism>
<reference evidence="3" key="1">
    <citation type="journal article" date="2019" name="Int. J. Syst. Evol. Microbiol.">
        <title>The Global Catalogue of Microorganisms (GCM) 10K type strain sequencing project: providing services to taxonomists for standard genome sequencing and annotation.</title>
        <authorList>
            <consortium name="The Broad Institute Genomics Platform"/>
            <consortium name="The Broad Institute Genome Sequencing Center for Infectious Disease"/>
            <person name="Wu L."/>
            <person name="Ma J."/>
        </authorList>
    </citation>
    <scope>NUCLEOTIDE SEQUENCE [LARGE SCALE GENOMIC DNA]</scope>
    <source>
        <strain evidence="3">JCM 30331</strain>
    </source>
</reference>